<evidence type="ECO:0000259" key="10">
    <source>
        <dbReference type="PROSITE" id="PS50929"/>
    </source>
</evidence>
<organism evidence="11 12">
    <name type="scientific">Croceicoccus esteveae</name>
    <dbReference type="NCBI Taxonomy" id="3075597"/>
    <lineage>
        <taxon>Bacteria</taxon>
        <taxon>Pseudomonadati</taxon>
        <taxon>Pseudomonadota</taxon>
        <taxon>Alphaproteobacteria</taxon>
        <taxon>Sphingomonadales</taxon>
        <taxon>Erythrobacteraceae</taxon>
        <taxon>Croceicoccus</taxon>
    </lineage>
</organism>
<evidence type="ECO:0000259" key="9">
    <source>
        <dbReference type="PROSITE" id="PS50893"/>
    </source>
</evidence>
<evidence type="ECO:0000256" key="6">
    <source>
        <dbReference type="ARBA" id="ARBA00023136"/>
    </source>
</evidence>
<dbReference type="InterPro" id="IPR027417">
    <property type="entry name" value="P-loop_NTPase"/>
</dbReference>
<dbReference type="InterPro" id="IPR036640">
    <property type="entry name" value="ABC1_TM_sf"/>
</dbReference>
<dbReference type="GO" id="GO:0005524">
    <property type="term" value="F:ATP binding"/>
    <property type="evidence" value="ECO:0007669"/>
    <property type="project" value="UniProtKB-KW"/>
</dbReference>
<comment type="subcellular location">
    <subcellularLocation>
        <location evidence="1">Cell membrane</location>
        <topology evidence="1">Multi-pass membrane protein</topology>
    </subcellularLocation>
</comment>
<dbReference type="Gene3D" id="3.40.50.300">
    <property type="entry name" value="P-loop containing nucleotide triphosphate hydrolases"/>
    <property type="match status" value="1"/>
</dbReference>
<dbReference type="PANTHER" id="PTHR43394:SF1">
    <property type="entry name" value="ATP-BINDING CASSETTE SUB-FAMILY B MEMBER 10, MITOCHONDRIAL"/>
    <property type="match status" value="1"/>
</dbReference>
<dbReference type="InterPro" id="IPR039421">
    <property type="entry name" value="Type_1_exporter"/>
</dbReference>
<dbReference type="RefSeq" id="WP_311341747.1">
    <property type="nucleotide sequence ID" value="NZ_JAVRHS010000021.1"/>
</dbReference>
<dbReference type="InterPro" id="IPR011527">
    <property type="entry name" value="ABC1_TM_dom"/>
</dbReference>
<dbReference type="Gene3D" id="1.20.1560.10">
    <property type="entry name" value="ABC transporter type 1, transmembrane domain"/>
    <property type="match status" value="1"/>
</dbReference>
<evidence type="ECO:0000256" key="7">
    <source>
        <dbReference type="SAM" id="MobiDB-lite"/>
    </source>
</evidence>
<feature type="transmembrane region" description="Helical" evidence="8">
    <location>
        <begin position="274"/>
        <end position="294"/>
    </location>
</feature>
<dbReference type="Pfam" id="PF00005">
    <property type="entry name" value="ABC_tran"/>
    <property type="match status" value="1"/>
</dbReference>
<dbReference type="Pfam" id="PF00664">
    <property type="entry name" value="ABC_membrane"/>
    <property type="match status" value="1"/>
</dbReference>
<proteinExistence type="predicted"/>
<evidence type="ECO:0000256" key="3">
    <source>
        <dbReference type="ARBA" id="ARBA00022741"/>
    </source>
</evidence>
<evidence type="ECO:0000256" key="4">
    <source>
        <dbReference type="ARBA" id="ARBA00022840"/>
    </source>
</evidence>
<feature type="transmembrane region" description="Helical" evidence="8">
    <location>
        <begin position="246"/>
        <end position="268"/>
    </location>
</feature>
<dbReference type="PANTHER" id="PTHR43394">
    <property type="entry name" value="ATP-DEPENDENT PERMEASE MDL1, MITOCHONDRIAL"/>
    <property type="match status" value="1"/>
</dbReference>
<feature type="domain" description="ABC transporter" evidence="9">
    <location>
        <begin position="453"/>
        <end position="688"/>
    </location>
</feature>
<dbReference type="EMBL" id="JAVRHS010000021">
    <property type="protein sequence ID" value="MDT0577173.1"/>
    <property type="molecule type" value="Genomic_DNA"/>
</dbReference>
<keyword evidence="12" id="KW-1185">Reference proteome</keyword>
<name>A0ABU2ZMD5_9SPHN</name>
<keyword evidence="3" id="KW-0547">Nucleotide-binding</keyword>
<dbReference type="SUPFAM" id="SSF52540">
    <property type="entry name" value="P-loop containing nucleoside triphosphate hydrolases"/>
    <property type="match status" value="1"/>
</dbReference>
<dbReference type="PROSITE" id="PS50893">
    <property type="entry name" value="ABC_TRANSPORTER_2"/>
    <property type="match status" value="1"/>
</dbReference>
<gene>
    <name evidence="11" type="ORF">RM533_13475</name>
</gene>
<keyword evidence="2 8" id="KW-0812">Transmembrane</keyword>
<evidence type="ECO:0000313" key="11">
    <source>
        <dbReference type="EMBL" id="MDT0577173.1"/>
    </source>
</evidence>
<dbReference type="Proteomes" id="UP001259803">
    <property type="component" value="Unassembled WGS sequence"/>
</dbReference>
<evidence type="ECO:0000256" key="8">
    <source>
        <dbReference type="SAM" id="Phobius"/>
    </source>
</evidence>
<reference evidence="11 12" key="1">
    <citation type="submission" date="2023-09" db="EMBL/GenBank/DDBJ databases">
        <authorList>
            <person name="Rey-Velasco X."/>
        </authorList>
    </citation>
    <scope>NUCLEOTIDE SEQUENCE [LARGE SCALE GENOMIC DNA]</scope>
    <source>
        <strain evidence="11 12">F390</strain>
    </source>
</reference>
<evidence type="ECO:0000256" key="5">
    <source>
        <dbReference type="ARBA" id="ARBA00022989"/>
    </source>
</evidence>
<comment type="caution">
    <text evidence="11">The sequence shown here is derived from an EMBL/GenBank/DDBJ whole genome shotgun (WGS) entry which is preliminary data.</text>
</comment>
<feature type="domain" description="ABC transmembrane type-1" evidence="10">
    <location>
        <begin position="140"/>
        <end position="406"/>
    </location>
</feature>
<dbReference type="SMART" id="SM00382">
    <property type="entry name" value="AAA"/>
    <property type="match status" value="1"/>
</dbReference>
<keyword evidence="6 8" id="KW-0472">Membrane</keyword>
<keyword evidence="4 11" id="KW-0067">ATP-binding</keyword>
<feature type="compositionally biased region" description="Basic and acidic residues" evidence="7">
    <location>
        <begin position="681"/>
        <end position="693"/>
    </location>
</feature>
<dbReference type="InterPro" id="IPR003439">
    <property type="entry name" value="ABC_transporter-like_ATP-bd"/>
</dbReference>
<evidence type="ECO:0000256" key="2">
    <source>
        <dbReference type="ARBA" id="ARBA00022692"/>
    </source>
</evidence>
<dbReference type="PROSITE" id="PS50929">
    <property type="entry name" value="ABC_TM1F"/>
    <property type="match status" value="1"/>
</dbReference>
<evidence type="ECO:0000256" key="1">
    <source>
        <dbReference type="ARBA" id="ARBA00004651"/>
    </source>
</evidence>
<protein>
    <submittedName>
        <fullName evidence="11">ATP-binding cassette domain-containing protein</fullName>
    </submittedName>
</protein>
<feature type="transmembrane region" description="Helical" evidence="8">
    <location>
        <begin position="136"/>
        <end position="159"/>
    </location>
</feature>
<evidence type="ECO:0000313" key="12">
    <source>
        <dbReference type="Proteomes" id="UP001259803"/>
    </source>
</evidence>
<sequence>MNSKLNHLVEIFARQRGVELPPDWAINTSDTDLEDEGALHRLADAVGWKTPTPVKGRPRPNQFPLLMHAPNKGWGIAEQWESVNTVRVNRGGRSERWTHGGGARYFELSLPRAVERENVPKALSVFWRAILLRKKVFVSAVVATVVINLVTLATSLYSMQVYDRVIPRSGFSTLWVLTVGVMFALFIDFALRTTRALMIEREAAKIDAEVSEFFFARAQAVRLDARPGGIGTMAAQLRGLEQVRSLLSSASIFLVADLPFAIFFIFIIASLAGIVAIVPVISFPLALGLAYLIARLIRKDTAKAQVSGNRKNGLLVESLDAAETVKANRGGWHMLSRWNSLMDELQLHEDPVKRWSAIAGSVFGSLQQIAYVAIIAIGAIQVSNGRMTMGALIACAIIAGRINGPLVSQLPNFLIQWGYARSSLGALDAILALPLDRPTEMDTLRPEKLDGPIRLTDVQFAYPGARSGLNIPRFEIKPGERVAIIGGIGSGKSTLLRVLAGLYAPAQGSVTIGGLDMHHVAEDILRRHVGYLPQDTRMLNGTLRDNILLGVPNPGDDVLMATAANLGLAPMIASHPLGLDLPISEGGRGLSGGQRTLAGLTRLMLGNPRVWLLDEPTANLDQATEARVLGAIKTGLSADSTLVIVTHRLQLLSLVDRVVVVTNGQIRMDGTPKDVLAKLRKPKPDTKKIEAGKKLPAAARDADGTDSHAATNGSGSGGPDASGPAARIGPEKDSGGTRTGTEPGIAPALASD</sequence>
<dbReference type="InterPro" id="IPR003593">
    <property type="entry name" value="AAA+_ATPase"/>
</dbReference>
<feature type="transmembrane region" description="Helical" evidence="8">
    <location>
        <begin position="171"/>
        <end position="191"/>
    </location>
</feature>
<accession>A0ABU2ZMD5</accession>
<feature type="region of interest" description="Disordered" evidence="7">
    <location>
        <begin position="681"/>
        <end position="752"/>
    </location>
</feature>
<keyword evidence="5 8" id="KW-1133">Transmembrane helix</keyword>
<dbReference type="SUPFAM" id="SSF90123">
    <property type="entry name" value="ABC transporter transmembrane region"/>
    <property type="match status" value="1"/>
</dbReference>